<evidence type="ECO:0000313" key="3">
    <source>
        <dbReference type="Proteomes" id="UP000799539"/>
    </source>
</evidence>
<proteinExistence type="predicted"/>
<gene>
    <name evidence="2" type="ORF">CERZMDRAFT_86726</name>
</gene>
<organism evidence="2 3">
    <name type="scientific">Cercospora zeae-maydis SCOH1-5</name>
    <dbReference type="NCBI Taxonomy" id="717836"/>
    <lineage>
        <taxon>Eukaryota</taxon>
        <taxon>Fungi</taxon>
        <taxon>Dikarya</taxon>
        <taxon>Ascomycota</taxon>
        <taxon>Pezizomycotina</taxon>
        <taxon>Dothideomycetes</taxon>
        <taxon>Dothideomycetidae</taxon>
        <taxon>Mycosphaerellales</taxon>
        <taxon>Mycosphaerellaceae</taxon>
        <taxon>Cercospora</taxon>
    </lineage>
</organism>
<name>A0A6A6F7Z5_9PEZI</name>
<feature type="compositionally biased region" description="Basic and acidic residues" evidence="1">
    <location>
        <begin position="467"/>
        <end position="476"/>
    </location>
</feature>
<accession>A0A6A6F7Z5</accession>
<protein>
    <submittedName>
        <fullName evidence="2">Uncharacterized protein</fullName>
    </submittedName>
</protein>
<evidence type="ECO:0000256" key="1">
    <source>
        <dbReference type="SAM" id="MobiDB-lite"/>
    </source>
</evidence>
<feature type="region of interest" description="Disordered" evidence="1">
    <location>
        <begin position="457"/>
        <end position="476"/>
    </location>
</feature>
<dbReference type="Proteomes" id="UP000799539">
    <property type="component" value="Unassembled WGS sequence"/>
</dbReference>
<dbReference type="EMBL" id="ML992685">
    <property type="protein sequence ID" value="KAF2209763.1"/>
    <property type="molecule type" value="Genomic_DNA"/>
</dbReference>
<dbReference type="AlphaFoldDB" id="A0A6A6F7Z5"/>
<keyword evidence="3" id="KW-1185">Reference proteome</keyword>
<sequence>MRGAEGGQMPMANTIITVARAGQRAMSTGVEGGRRDVQIVGFARRARGTAKAIALGVPDREGTTTIQAERSGRQRERVRERRTAHCGGGREQRWWCCWLLRENGGRRGGGVWAAEGCRTSHVARLPHPRILGLVFLQHEAPRRVVRSLMGARSPDSPRASLIGSVRADPPCIRQPASRIDVRGDDSVALRTQQRFCARISTTNTMMMMNELGSAACRRFTIPPRLPAASSHWPAAAAISYLGLGPPCASPTNLSLALADRGQLSPAVLCCAAPASCCCKTGRYWSPACPWPTAPTWIAASYPEHTACPEPHEVCLSEPCTLICMLRFCRGCFSFPHPLRMQPAGCILSCRRARVVERYLVPVAAPTVPPTPPMVDGICMSIPRTHSISGHSFDDGAPAKPLACPGAPASMIPHLDETCLPYTPFTYDDQGLVMILPSLPALATESLGSSFVILLPPQPRRPQLSPARHGEAQHDDATTRGALPLASMIRTRVDGRADFLLLAAHGRKWATRVVSPMQTTGHHGCSRPCPESTLTRSANHVLVVHLAPKSLALINISRESGLEGHKTAVA</sequence>
<evidence type="ECO:0000313" key="2">
    <source>
        <dbReference type="EMBL" id="KAF2209763.1"/>
    </source>
</evidence>
<reference evidence="2" key="1">
    <citation type="journal article" date="2020" name="Stud. Mycol.">
        <title>101 Dothideomycetes genomes: a test case for predicting lifestyles and emergence of pathogens.</title>
        <authorList>
            <person name="Haridas S."/>
            <person name="Albert R."/>
            <person name="Binder M."/>
            <person name="Bloem J."/>
            <person name="Labutti K."/>
            <person name="Salamov A."/>
            <person name="Andreopoulos B."/>
            <person name="Baker S."/>
            <person name="Barry K."/>
            <person name="Bills G."/>
            <person name="Bluhm B."/>
            <person name="Cannon C."/>
            <person name="Castanera R."/>
            <person name="Culley D."/>
            <person name="Daum C."/>
            <person name="Ezra D."/>
            <person name="Gonzalez J."/>
            <person name="Henrissat B."/>
            <person name="Kuo A."/>
            <person name="Liang C."/>
            <person name="Lipzen A."/>
            <person name="Lutzoni F."/>
            <person name="Magnuson J."/>
            <person name="Mondo S."/>
            <person name="Nolan M."/>
            <person name="Ohm R."/>
            <person name="Pangilinan J."/>
            <person name="Park H.-J."/>
            <person name="Ramirez L."/>
            <person name="Alfaro M."/>
            <person name="Sun H."/>
            <person name="Tritt A."/>
            <person name="Yoshinaga Y."/>
            <person name="Zwiers L.-H."/>
            <person name="Turgeon B."/>
            <person name="Goodwin S."/>
            <person name="Spatafora J."/>
            <person name="Crous P."/>
            <person name="Grigoriev I."/>
        </authorList>
    </citation>
    <scope>NUCLEOTIDE SEQUENCE</scope>
    <source>
        <strain evidence="2">SCOH1-5</strain>
    </source>
</reference>